<dbReference type="GeneID" id="26628167"/>
<dbReference type="OrthoDB" id="19323at10239"/>
<dbReference type="KEGG" id="vg:26628167"/>
<name>A0A0K1YA34_9CAUD</name>
<protein>
    <submittedName>
        <fullName evidence="1">Uncharacterized protein</fullName>
    </submittedName>
</protein>
<evidence type="ECO:0000313" key="2">
    <source>
        <dbReference type="Proteomes" id="UP000201933"/>
    </source>
</evidence>
<evidence type="ECO:0000313" key="1">
    <source>
        <dbReference type="EMBL" id="AKY03739.1"/>
    </source>
</evidence>
<dbReference type="Proteomes" id="UP000201933">
    <property type="component" value="Segment"/>
</dbReference>
<dbReference type="RefSeq" id="YP_009200997.1">
    <property type="nucleotide sequence ID" value="NC_028827.1"/>
</dbReference>
<organism evidence="1 2">
    <name type="scientific">Streptomyces phage Lannister</name>
    <dbReference type="NCBI Taxonomy" id="1674927"/>
    <lineage>
        <taxon>Viruses</taxon>
        <taxon>Duplodnaviria</taxon>
        <taxon>Heunggongvirae</taxon>
        <taxon>Uroviricota</taxon>
        <taxon>Caudoviricetes</taxon>
        <taxon>Arquatrovirinae</taxon>
        <taxon>Likavirus</taxon>
        <taxon>Likavirus lannister</taxon>
    </lineage>
</organism>
<reference evidence="1 2" key="1">
    <citation type="submission" date="2015-06" db="EMBL/GenBank/DDBJ databases">
        <authorList>
            <person name="Johnson F."/>
            <person name="Tran D."/>
            <person name="Clark G.T."/>
            <person name="Lara A."/>
            <person name="Mehany M."/>
            <person name="Saenz O."/>
            <person name="Layton S.R."/>
            <person name="Bhuiyan S."/>
            <person name="Donegan-Quick R."/>
            <person name="Benjamin R.C."/>
            <person name="Hughes L.E."/>
            <person name="Bradley K.W."/>
            <person name="Asai D.J."/>
            <person name="Bowman C.A."/>
            <person name="Russell D.A."/>
            <person name="Pope W.H."/>
            <person name="Jacobs-Sera D."/>
            <person name="Hendrix R.W."/>
            <person name="Hatfull G.F."/>
        </authorList>
    </citation>
    <scope>NUCLEOTIDE SEQUENCE [LARGE SCALE GENOMIC DNA]</scope>
</reference>
<sequence length="125" mass="13769">MTRIINDREEIANLPVGSKIIDADGDSGEKLSNGDWVVPGFGSGQDEWFFTLPVEIDTVEVTTLSDLDSLPNGTLIQGLDPQRTLRFKQDGNWIDPHKPIGTTWGLNTYVLARRYGVTVVATPKV</sequence>
<dbReference type="EMBL" id="KT184391">
    <property type="protein sequence ID" value="AKY03739.1"/>
    <property type="molecule type" value="Genomic_DNA"/>
</dbReference>
<gene>
    <name evidence="1" type="ORF">SEA_LANNISTER_57</name>
</gene>
<proteinExistence type="predicted"/>
<accession>A0A0K1YA34</accession>
<keyword evidence="2" id="KW-1185">Reference proteome</keyword>